<dbReference type="Pfam" id="PF00137">
    <property type="entry name" value="ATP-synt_C"/>
    <property type="match status" value="2"/>
</dbReference>
<proteinExistence type="predicted"/>
<feature type="transmembrane region" description="Helical" evidence="5">
    <location>
        <begin position="143"/>
        <end position="161"/>
    </location>
</feature>
<protein>
    <submittedName>
        <fullName evidence="8">ATPase</fullName>
    </submittedName>
</protein>
<keyword evidence="4 5" id="KW-0472">Membrane</keyword>
<dbReference type="GO" id="GO:0033177">
    <property type="term" value="C:proton-transporting two-sector ATPase complex, proton-transporting domain"/>
    <property type="evidence" value="ECO:0007669"/>
    <property type="project" value="InterPro"/>
</dbReference>
<reference evidence="8" key="1">
    <citation type="journal article" date="2020" name="mSystems">
        <title>Genome- and Community-Level Interaction Insights into Carbon Utilization and Element Cycling Functions of Hydrothermarchaeota in Hydrothermal Sediment.</title>
        <authorList>
            <person name="Zhou Z."/>
            <person name="Liu Y."/>
            <person name="Xu W."/>
            <person name="Pan J."/>
            <person name="Luo Z.H."/>
            <person name="Li M."/>
        </authorList>
    </citation>
    <scope>NUCLEOTIDE SEQUENCE [LARGE SCALE GENOMIC DNA]</scope>
    <source>
        <strain evidence="8">SpSt-637</strain>
        <strain evidence="7">SpSt-667</strain>
    </source>
</reference>
<dbReference type="InterPro" id="IPR035921">
    <property type="entry name" value="F/V-ATP_Csub_sf"/>
</dbReference>
<comment type="subcellular location">
    <subcellularLocation>
        <location evidence="1">Membrane</location>
        <topology evidence="1">Multi-pass membrane protein</topology>
    </subcellularLocation>
</comment>
<dbReference type="NCBIfam" id="NF006219">
    <property type="entry name" value="PRK08344.1"/>
    <property type="match status" value="1"/>
</dbReference>
<organism evidence="8">
    <name type="scientific">Ignisphaera aggregans</name>
    <dbReference type="NCBI Taxonomy" id="334771"/>
    <lineage>
        <taxon>Archaea</taxon>
        <taxon>Thermoproteota</taxon>
        <taxon>Thermoprotei</taxon>
        <taxon>Desulfurococcales</taxon>
        <taxon>Desulfurococcaceae</taxon>
        <taxon>Ignisphaera</taxon>
    </lineage>
</organism>
<dbReference type="EMBL" id="DTBD01000070">
    <property type="protein sequence ID" value="HGQ65128.1"/>
    <property type="molecule type" value="Genomic_DNA"/>
</dbReference>
<name>A0A7C4NNT0_9CREN</name>
<dbReference type="AlphaFoldDB" id="A0A7C4NNT0"/>
<keyword evidence="2 5" id="KW-0812">Transmembrane</keyword>
<dbReference type="SUPFAM" id="SSF81333">
    <property type="entry name" value="F1F0 ATP synthase subunit C"/>
    <property type="match status" value="1"/>
</dbReference>
<evidence type="ECO:0000256" key="5">
    <source>
        <dbReference type="SAM" id="Phobius"/>
    </source>
</evidence>
<feature type="domain" description="V-ATPase proteolipid subunit C-like" evidence="6">
    <location>
        <begin position="16"/>
        <end position="70"/>
    </location>
</feature>
<evidence type="ECO:0000256" key="4">
    <source>
        <dbReference type="ARBA" id="ARBA00023136"/>
    </source>
</evidence>
<accession>A0A7C4NNT0</accession>
<evidence type="ECO:0000256" key="2">
    <source>
        <dbReference type="ARBA" id="ARBA00022692"/>
    </source>
</evidence>
<evidence type="ECO:0000313" key="7">
    <source>
        <dbReference type="EMBL" id="HGQ36609.1"/>
    </source>
</evidence>
<evidence type="ECO:0000313" key="8">
    <source>
        <dbReference type="EMBL" id="HGQ65128.1"/>
    </source>
</evidence>
<evidence type="ECO:0000256" key="3">
    <source>
        <dbReference type="ARBA" id="ARBA00022989"/>
    </source>
</evidence>
<dbReference type="Gene3D" id="1.20.120.610">
    <property type="entry name" value="lithium bound rotor ring of v- atpase"/>
    <property type="match status" value="1"/>
</dbReference>
<keyword evidence="3 5" id="KW-1133">Transmembrane helix</keyword>
<gene>
    <name evidence="8" type="ORF">ENU08_07785</name>
    <name evidence="7" type="ORF">ENU41_08070</name>
</gene>
<dbReference type="InterPro" id="IPR002379">
    <property type="entry name" value="ATPase_proteolipid_c-like_dom"/>
</dbReference>
<dbReference type="GO" id="GO:0015078">
    <property type="term" value="F:proton transmembrane transporter activity"/>
    <property type="evidence" value="ECO:0007669"/>
    <property type="project" value="InterPro"/>
</dbReference>
<dbReference type="EMBL" id="DTCK01000042">
    <property type="protein sequence ID" value="HGQ36609.1"/>
    <property type="molecule type" value="Genomic_DNA"/>
</dbReference>
<evidence type="ECO:0000256" key="1">
    <source>
        <dbReference type="ARBA" id="ARBA00004141"/>
    </source>
</evidence>
<feature type="transmembrane region" description="Helical" evidence="5">
    <location>
        <begin position="50"/>
        <end position="71"/>
    </location>
</feature>
<feature type="transmembrane region" description="Helical" evidence="5">
    <location>
        <begin position="83"/>
        <end position="104"/>
    </location>
</feature>
<evidence type="ECO:0000259" key="6">
    <source>
        <dbReference type="Pfam" id="PF00137"/>
    </source>
</evidence>
<sequence length="162" mass="16979">MSLDIATALAYIGPPIAEAMAVIGSTLGIQKSASAGLAIVSEDPKMVTRVYALAFLPATQAMVYGFGYLFLTYSMLRVYTDAYGLVPPHIAVGLLALSIFVGIAEYFSALKQGEVCADGVTQLIKTGGKIFPSTIVLAAYEELFGILGLAFGFLISSLLLAV</sequence>
<comment type="caution">
    <text evidence="8">The sequence shown here is derived from an EMBL/GenBank/DDBJ whole genome shotgun (WGS) entry which is preliminary data.</text>
</comment>
<feature type="domain" description="V-ATPase proteolipid subunit C-like" evidence="6">
    <location>
        <begin position="96"/>
        <end position="155"/>
    </location>
</feature>